<reference evidence="2 3" key="1">
    <citation type="journal article" date="2018" name="J. Invertebr. Pathol.">
        <title>New genotyping method for the causative agent of crayfish plague (Aphanomyces astaci) based on whole genome data.</title>
        <authorList>
            <person name="Minardi D."/>
            <person name="Studholme D.J."/>
            <person name="van der Giezen M."/>
            <person name="Pretto T."/>
            <person name="Oidtmann B."/>
        </authorList>
    </citation>
    <scope>NUCLEOTIDE SEQUENCE [LARGE SCALE GENOMIC DNA]</scope>
    <source>
        <strain evidence="2 3">KB13</strain>
    </source>
</reference>
<feature type="region of interest" description="Disordered" evidence="1">
    <location>
        <begin position="1"/>
        <end position="90"/>
    </location>
</feature>
<name>A0A9X8DL29_APHAT</name>
<protein>
    <submittedName>
        <fullName evidence="2">Uncharacterized protein</fullName>
    </submittedName>
</protein>
<proteinExistence type="predicted"/>
<evidence type="ECO:0000256" key="1">
    <source>
        <dbReference type="SAM" id="MobiDB-lite"/>
    </source>
</evidence>
<organism evidence="2 3">
    <name type="scientific">Aphanomyces astaci</name>
    <name type="common">Crayfish plague agent</name>
    <dbReference type="NCBI Taxonomy" id="112090"/>
    <lineage>
        <taxon>Eukaryota</taxon>
        <taxon>Sar</taxon>
        <taxon>Stramenopiles</taxon>
        <taxon>Oomycota</taxon>
        <taxon>Saprolegniomycetes</taxon>
        <taxon>Saprolegniales</taxon>
        <taxon>Verrucalvaceae</taxon>
        <taxon>Aphanomyces</taxon>
    </lineage>
</organism>
<sequence length="90" mass="9610">FVKFKQQYLGLPLDEVHSPRDNSSVSDVSGDLDEFANELDDSDGPLPSIQSSSASEDDEPPLAEVDAGETKLPEESKGVGDPDDSDDSDI</sequence>
<comment type="caution">
    <text evidence="2">The sequence shown here is derived from an EMBL/GenBank/DDBJ whole genome shotgun (WGS) entry which is preliminary data.</text>
</comment>
<evidence type="ECO:0000313" key="2">
    <source>
        <dbReference type="EMBL" id="RLN99385.1"/>
    </source>
</evidence>
<feature type="non-terminal residue" evidence="2">
    <location>
        <position position="1"/>
    </location>
</feature>
<dbReference type="AlphaFoldDB" id="A0A9X8DL29"/>
<dbReference type="Proteomes" id="UP000275652">
    <property type="component" value="Unassembled WGS sequence"/>
</dbReference>
<dbReference type="EMBL" id="QUTI01051012">
    <property type="protein sequence ID" value="RLN99385.1"/>
    <property type="molecule type" value="Genomic_DNA"/>
</dbReference>
<evidence type="ECO:0000313" key="3">
    <source>
        <dbReference type="Proteomes" id="UP000275652"/>
    </source>
</evidence>
<gene>
    <name evidence="2" type="ORF">DYB28_008876</name>
</gene>
<accession>A0A9X8DL29</accession>
<feature type="compositionally biased region" description="Basic and acidic residues" evidence="1">
    <location>
        <begin position="68"/>
        <end position="80"/>
    </location>
</feature>
<feature type="compositionally biased region" description="Acidic residues" evidence="1">
    <location>
        <begin position="30"/>
        <end position="43"/>
    </location>
</feature>
<feature type="compositionally biased region" description="Acidic residues" evidence="1">
    <location>
        <begin position="81"/>
        <end position="90"/>
    </location>
</feature>